<dbReference type="Pfam" id="PF13853">
    <property type="entry name" value="7tm_4"/>
    <property type="match status" value="1"/>
</dbReference>
<feature type="domain" description="G-protein coupled receptors family 1 profile" evidence="10">
    <location>
        <begin position="1"/>
        <end position="81"/>
    </location>
</feature>
<protein>
    <recommendedName>
        <fullName evidence="10">G-protein coupled receptors family 1 profile domain-containing protein</fullName>
    </recommendedName>
</protein>
<keyword evidence="2 8" id="KW-0812">Transmembrane</keyword>
<dbReference type="PANTHER" id="PTHR48018">
    <property type="entry name" value="OLFACTORY RECEPTOR"/>
    <property type="match status" value="1"/>
</dbReference>
<dbReference type="GO" id="GO:0016020">
    <property type="term" value="C:membrane"/>
    <property type="evidence" value="ECO:0007669"/>
    <property type="project" value="UniProtKB-SubCell"/>
</dbReference>
<dbReference type="GO" id="GO:0004930">
    <property type="term" value="F:G protein-coupled receptor activity"/>
    <property type="evidence" value="ECO:0007669"/>
    <property type="project" value="UniProtKB-KW"/>
</dbReference>
<keyword evidence="12" id="KW-1185">Reference proteome</keyword>
<feature type="transmembrane region" description="Helical" evidence="8">
    <location>
        <begin position="135"/>
        <end position="161"/>
    </location>
</feature>
<dbReference type="EMBL" id="VCEB01000013">
    <property type="protein sequence ID" value="KAB0371360.1"/>
    <property type="molecule type" value="Genomic_DNA"/>
</dbReference>
<dbReference type="Gene3D" id="1.20.1070.10">
    <property type="entry name" value="Rhodopsin 7-helix transmembrane proteins"/>
    <property type="match status" value="1"/>
</dbReference>
<feature type="transmembrane region" description="Helical" evidence="8">
    <location>
        <begin position="207"/>
        <end position="227"/>
    </location>
</feature>
<keyword evidence="6" id="KW-0675">Receptor</keyword>
<dbReference type="PRINTS" id="PR00245">
    <property type="entry name" value="OLFACTORYR"/>
</dbReference>
<evidence type="ECO:0000256" key="3">
    <source>
        <dbReference type="ARBA" id="ARBA00022989"/>
    </source>
</evidence>
<keyword evidence="9" id="KW-0732">Signal</keyword>
<keyword evidence="7" id="KW-0807">Transducer</keyword>
<evidence type="ECO:0000259" key="10">
    <source>
        <dbReference type="PROSITE" id="PS50262"/>
    </source>
</evidence>
<organism evidence="11 12">
    <name type="scientific">Muntiacus reevesi</name>
    <name type="common">Reeves' muntjac</name>
    <name type="synonym">Cervus reevesi</name>
    <dbReference type="NCBI Taxonomy" id="9886"/>
    <lineage>
        <taxon>Eukaryota</taxon>
        <taxon>Metazoa</taxon>
        <taxon>Chordata</taxon>
        <taxon>Craniata</taxon>
        <taxon>Vertebrata</taxon>
        <taxon>Euteleostomi</taxon>
        <taxon>Mammalia</taxon>
        <taxon>Eutheria</taxon>
        <taxon>Laurasiatheria</taxon>
        <taxon>Artiodactyla</taxon>
        <taxon>Ruminantia</taxon>
        <taxon>Pecora</taxon>
        <taxon>Cervidae</taxon>
        <taxon>Muntiacinae</taxon>
        <taxon>Muntiacus</taxon>
    </lineage>
</organism>
<dbReference type="SUPFAM" id="SSF81321">
    <property type="entry name" value="Family A G protein-coupled receptor-like"/>
    <property type="match status" value="1"/>
</dbReference>
<accession>A0A5N3XE29</accession>
<dbReference type="PROSITE" id="PS50262">
    <property type="entry name" value="G_PROTEIN_RECEP_F1_2"/>
    <property type="match status" value="1"/>
</dbReference>
<keyword evidence="3 8" id="KW-1133">Transmembrane helix</keyword>
<keyword evidence="5 8" id="KW-0472">Membrane</keyword>
<evidence type="ECO:0000256" key="2">
    <source>
        <dbReference type="ARBA" id="ARBA00022692"/>
    </source>
</evidence>
<evidence type="ECO:0000313" key="11">
    <source>
        <dbReference type="EMBL" id="KAB0371360.1"/>
    </source>
</evidence>
<evidence type="ECO:0000256" key="8">
    <source>
        <dbReference type="SAM" id="Phobius"/>
    </source>
</evidence>
<dbReference type="GO" id="GO:0004984">
    <property type="term" value="F:olfactory receptor activity"/>
    <property type="evidence" value="ECO:0007669"/>
    <property type="project" value="InterPro"/>
</dbReference>
<name>A0A5N3XE29_MUNRE</name>
<sequence length="247" mass="27059">MRGDSHLHTPVHLFLSSLSFVDVCYSSAVAPEMLSDFFRGQKSISFRGCAAQVFSFEGAGLTERLLLTAMACDRPAATSRPRPTPPGLLSSLVPSSSIFRLRCCGPNLTDHFFCDLPPVLALSCSDTFSSQAVNFLAVAVVGGTSFLSLLVSYGPIVATVLKIRWVEGRRKGLHTCASHVMAVTQLLGRALFMYLRPSSSYSFGRHKVVSVFYSLVIPMLNPLIYSLRNKEIKDALRKMLGKKKVFS</sequence>
<feature type="chain" id="PRO_5024319474" description="G-protein coupled receptors family 1 profile domain-containing protein" evidence="9">
    <location>
        <begin position="27"/>
        <end position="247"/>
    </location>
</feature>
<keyword evidence="4" id="KW-0297">G-protein coupled receptor</keyword>
<evidence type="ECO:0000256" key="6">
    <source>
        <dbReference type="ARBA" id="ARBA00023170"/>
    </source>
</evidence>
<feature type="transmembrane region" description="Helical" evidence="8">
    <location>
        <begin position="173"/>
        <end position="195"/>
    </location>
</feature>
<dbReference type="InterPro" id="IPR017452">
    <property type="entry name" value="GPCR_Rhodpsn_7TM"/>
</dbReference>
<evidence type="ECO:0000256" key="5">
    <source>
        <dbReference type="ARBA" id="ARBA00023136"/>
    </source>
</evidence>
<comment type="caution">
    <text evidence="11">The sequence shown here is derived from an EMBL/GenBank/DDBJ whole genome shotgun (WGS) entry which is preliminary data.</text>
</comment>
<comment type="subcellular location">
    <subcellularLocation>
        <location evidence="1">Membrane</location>
        <topology evidence="1">Multi-pass membrane protein</topology>
    </subcellularLocation>
</comment>
<dbReference type="InterPro" id="IPR000725">
    <property type="entry name" value="Olfact_rcpt"/>
</dbReference>
<evidence type="ECO:0000256" key="9">
    <source>
        <dbReference type="SAM" id="SignalP"/>
    </source>
</evidence>
<evidence type="ECO:0000256" key="4">
    <source>
        <dbReference type="ARBA" id="ARBA00023040"/>
    </source>
</evidence>
<feature type="signal peptide" evidence="9">
    <location>
        <begin position="1"/>
        <end position="26"/>
    </location>
</feature>
<evidence type="ECO:0000256" key="1">
    <source>
        <dbReference type="ARBA" id="ARBA00004141"/>
    </source>
</evidence>
<dbReference type="Proteomes" id="UP000326062">
    <property type="component" value="Chromosome 10"/>
</dbReference>
<evidence type="ECO:0000313" key="12">
    <source>
        <dbReference type="Proteomes" id="UP000326062"/>
    </source>
</evidence>
<evidence type="ECO:0000256" key="7">
    <source>
        <dbReference type="ARBA" id="ARBA00023224"/>
    </source>
</evidence>
<dbReference type="AlphaFoldDB" id="A0A5N3XE29"/>
<proteinExistence type="predicted"/>
<gene>
    <name evidence="11" type="ORF">FD755_017769</name>
</gene>
<reference evidence="11 12" key="1">
    <citation type="submission" date="2019-06" db="EMBL/GenBank/DDBJ databases">
        <title>Discovery of a novel chromosome fission-fusion reversal in muntjac.</title>
        <authorList>
            <person name="Mudd A.B."/>
            <person name="Bredeson J.V."/>
            <person name="Baum R."/>
            <person name="Hockemeyer D."/>
            <person name="Rokhsar D.S."/>
        </authorList>
    </citation>
    <scope>NUCLEOTIDE SEQUENCE [LARGE SCALE GENOMIC DNA]</scope>
    <source>
        <strain evidence="11">UCam_UCB_Mr</strain>
        <tissue evidence="11">Fibroblast cell line</tissue>
    </source>
</reference>